<dbReference type="InterPro" id="IPR046938">
    <property type="entry name" value="DNA_clamp_sf"/>
</dbReference>
<evidence type="ECO:0000313" key="3">
    <source>
        <dbReference type="Proteomes" id="UP001165122"/>
    </source>
</evidence>
<protein>
    <submittedName>
        <fullName evidence="2">Uncharacterized protein</fullName>
    </submittedName>
</protein>
<evidence type="ECO:0000313" key="2">
    <source>
        <dbReference type="EMBL" id="GMH68270.1"/>
    </source>
</evidence>
<evidence type="ECO:0000256" key="1">
    <source>
        <dbReference type="SAM" id="MobiDB-lite"/>
    </source>
</evidence>
<dbReference type="Pfam" id="PF04139">
    <property type="entry name" value="Rad9"/>
    <property type="match status" value="1"/>
</dbReference>
<sequence>MPPLLSLLLPQSSLRTFSSSISSLHKIGRTLFLEATPTHLTLRTLNDTKSSFMRIEFGSDFFLELMPGELDGGQKKKRKVEEEEEEEEKEEEEEEEEEKESFVCQIPSKTVHSVLRHVRLNVLTLRITSSTSPTGTTPDSDSDSDNDDNKEPTHLILSYKTHSGTTLTHSLSMIPSPLTTVYAPINDCSLTSIPSKVLRDLLEHMKKVVEVEVTFEEKRVRFESFEGGGKGFIGSSKASIDASELTQNNFKTDRTLGPHLPPTINTHSTLVFSLRELRSLLLFSSQNCGDENVNVECFYEWGGKPATFRIDGEGFRGELITATMDWKANVKK</sequence>
<reference evidence="3" key="1">
    <citation type="journal article" date="2023" name="Commun. Biol.">
        <title>Genome analysis of Parmales, the sister group of diatoms, reveals the evolutionary specialization of diatoms from phago-mixotrophs to photoautotrophs.</title>
        <authorList>
            <person name="Ban H."/>
            <person name="Sato S."/>
            <person name="Yoshikawa S."/>
            <person name="Yamada K."/>
            <person name="Nakamura Y."/>
            <person name="Ichinomiya M."/>
            <person name="Sato N."/>
            <person name="Blanc-Mathieu R."/>
            <person name="Endo H."/>
            <person name="Kuwata A."/>
            <person name="Ogata H."/>
        </authorList>
    </citation>
    <scope>NUCLEOTIDE SEQUENCE [LARGE SCALE GENOMIC DNA]</scope>
    <source>
        <strain evidence="3">NIES 3700</strain>
    </source>
</reference>
<keyword evidence="3" id="KW-1185">Reference proteome</keyword>
<name>A0A9W7E7U3_9STRA</name>
<dbReference type="EMBL" id="BRXW01000591">
    <property type="protein sequence ID" value="GMH68270.1"/>
    <property type="molecule type" value="Genomic_DNA"/>
</dbReference>
<feature type="compositionally biased region" description="Acidic residues" evidence="1">
    <location>
        <begin position="82"/>
        <end position="99"/>
    </location>
</feature>
<dbReference type="AlphaFoldDB" id="A0A9W7E7U3"/>
<dbReference type="Proteomes" id="UP001165122">
    <property type="component" value="Unassembled WGS sequence"/>
</dbReference>
<dbReference type="Gene3D" id="3.70.10.10">
    <property type="match status" value="1"/>
</dbReference>
<dbReference type="GO" id="GO:0006281">
    <property type="term" value="P:DNA repair"/>
    <property type="evidence" value="ECO:0007669"/>
    <property type="project" value="TreeGrafter"/>
</dbReference>
<feature type="region of interest" description="Disordered" evidence="1">
    <location>
        <begin position="129"/>
        <end position="152"/>
    </location>
</feature>
<dbReference type="GO" id="GO:0000076">
    <property type="term" value="P:DNA replication checkpoint signaling"/>
    <property type="evidence" value="ECO:0007669"/>
    <property type="project" value="TreeGrafter"/>
</dbReference>
<feature type="region of interest" description="Disordered" evidence="1">
    <location>
        <begin position="72"/>
        <end position="103"/>
    </location>
</feature>
<dbReference type="OrthoDB" id="10621192at2759"/>
<dbReference type="PANTHER" id="PTHR15237">
    <property type="entry name" value="DNA REPAIR PROTEIN RAD9"/>
    <property type="match status" value="1"/>
</dbReference>
<dbReference type="InterPro" id="IPR007268">
    <property type="entry name" value="Rad9/Ddc1"/>
</dbReference>
<dbReference type="PANTHER" id="PTHR15237:SF0">
    <property type="entry name" value="CELL CYCLE CHECKPOINT CONTROL PROTEIN"/>
    <property type="match status" value="1"/>
</dbReference>
<proteinExistence type="predicted"/>
<dbReference type="SUPFAM" id="SSF55979">
    <property type="entry name" value="DNA clamp"/>
    <property type="match status" value="1"/>
</dbReference>
<dbReference type="GO" id="GO:0030896">
    <property type="term" value="C:checkpoint clamp complex"/>
    <property type="evidence" value="ECO:0007669"/>
    <property type="project" value="InterPro"/>
</dbReference>
<accession>A0A9W7E7U3</accession>
<comment type="caution">
    <text evidence="2">The sequence shown here is derived from an EMBL/GenBank/DDBJ whole genome shotgun (WGS) entry which is preliminary data.</text>
</comment>
<organism evidence="2 3">
    <name type="scientific">Triparma laevis f. longispina</name>
    <dbReference type="NCBI Taxonomy" id="1714387"/>
    <lineage>
        <taxon>Eukaryota</taxon>
        <taxon>Sar</taxon>
        <taxon>Stramenopiles</taxon>
        <taxon>Ochrophyta</taxon>
        <taxon>Bolidophyceae</taxon>
        <taxon>Parmales</taxon>
        <taxon>Triparmaceae</taxon>
        <taxon>Triparma</taxon>
    </lineage>
</organism>
<dbReference type="GO" id="GO:0071479">
    <property type="term" value="P:cellular response to ionizing radiation"/>
    <property type="evidence" value="ECO:0007669"/>
    <property type="project" value="TreeGrafter"/>
</dbReference>
<feature type="compositionally biased region" description="Low complexity" evidence="1">
    <location>
        <begin position="129"/>
        <end position="139"/>
    </location>
</feature>
<dbReference type="GO" id="GO:0031573">
    <property type="term" value="P:mitotic intra-S DNA damage checkpoint signaling"/>
    <property type="evidence" value="ECO:0007669"/>
    <property type="project" value="TreeGrafter"/>
</dbReference>
<gene>
    <name evidence="2" type="ORF">TrLO_g10152</name>
</gene>